<evidence type="ECO:0000313" key="1">
    <source>
        <dbReference type="EMBL" id="OAD03908.1"/>
    </source>
</evidence>
<organism evidence="1 2">
    <name type="scientific">Mucor lusitanicus CBS 277.49</name>
    <dbReference type="NCBI Taxonomy" id="747725"/>
    <lineage>
        <taxon>Eukaryota</taxon>
        <taxon>Fungi</taxon>
        <taxon>Fungi incertae sedis</taxon>
        <taxon>Mucoromycota</taxon>
        <taxon>Mucoromycotina</taxon>
        <taxon>Mucoromycetes</taxon>
        <taxon>Mucorales</taxon>
        <taxon>Mucorineae</taxon>
        <taxon>Mucoraceae</taxon>
        <taxon>Mucor</taxon>
    </lineage>
</organism>
<evidence type="ECO:0000313" key="2">
    <source>
        <dbReference type="Proteomes" id="UP000077051"/>
    </source>
</evidence>
<accession>A0A168LSK3</accession>
<dbReference type="AlphaFoldDB" id="A0A168LSK3"/>
<dbReference type="VEuPathDB" id="FungiDB:MUCCIDRAFT_156277"/>
<dbReference type="Proteomes" id="UP000077051">
    <property type="component" value="Unassembled WGS sequence"/>
</dbReference>
<protein>
    <submittedName>
        <fullName evidence="1">Uncharacterized protein</fullName>
    </submittedName>
</protein>
<keyword evidence="2" id="KW-1185">Reference proteome</keyword>
<name>A0A168LSK3_MUCCL</name>
<reference evidence="1 2" key="1">
    <citation type="submission" date="2015-06" db="EMBL/GenBank/DDBJ databases">
        <title>Expansion of signal transduction pathways in fungi by whole-genome duplication.</title>
        <authorList>
            <consortium name="DOE Joint Genome Institute"/>
            <person name="Corrochano L.M."/>
            <person name="Kuo A."/>
            <person name="Marcet-Houben M."/>
            <person name="Polaino S."/>
            <person name="Salamov A."/>
            <person name="Villalobos J.M."/>
            <person name="Alvarez M.I."/>
            <person name="Avalos J."/>
            <person name="Benito E.P."/>
            <person name="Benoit I."/>
            <person name="Burger G."/>
            <person name="Camino L.P."/>
            <person name="Canovas D."/>
            <person name="Cerda-Olmedo E."/>
            <person name="Cheng J.-F."/>
            <person name="Dominguez A."/>
            <person name="Elias M."/>
            <person name="Eslava A.P."/>
            <person name="Glaser F."/>
            <person name="Grimwood J."/>
            <person name="Gutierrez G."/>
            <person name="Heitman J."/>
            <person name="Henrissat B."/>
            <person name="Iturriaga E.A."/>
            <person name="Lang B.F."/>
            <person name="Lavin J.L."/>
            <person name="Lee S."/>
            <person name="Li W."/>
            <person name="Lindquist E."/>
            <person name="Lopez-Garcia S."/>
            <person name="Luque E.M."/>
            <person name="Marcos A.T."/>
            <person name="Martin J."/>
            <person name="Mccluskey K."/>
            <person name="Medina H.R."/>
            <person name="Miralles-Duran A."/>
            <person name="Miyazaki A."/>
            <person name="Munoz-Torres E."/>
            <person name="Oguiza J.A."/>
            <person name="Ohm R."/>
            <person name="Olmedo M."/>
            <person name="Orejas M."/>
            <person name="Ortiz-Castellanos L."/>
            <person name="Pisabarro A.G."/>
            <person name="Rodriguez-Romero J."/>
            <person name="Ruiz-Herrera J."/>
            <person name="Ruiz-Vazquez R."/>
            <person name="Sanz C."/>
            <person name="Schackwitz W."/>
            <person name="Schmutz J."/>
            <person name="Shahriari M."/>
            <person name="Shelest E."/>
            <person name="Silva-Franco F."/>
            <person name="Soanes D."/>
            <person name="Syed K."/>
            <person name="Tagua V.G."/>
            <person name="Talbot N.J."/>
            <person name="Thon M."/>
            <person name="De Vries R.P."/>
            <person name="Wiebenga A."/>
            <person name="Yadav J.S."/>
            <person name="Braun E.L."/>
            <person name="Baker S."/>
            <person name="Garre V."/>
            <person name="Horwitz B."/>
            <person name="Torres-Martinez S."/>
            <person name="Idnurm A."/>
            <person name="Herrera-Estrella A."/>
            <person name="Gabaldon T."/>
            <person name="Grigoriev I.V."/>
        </authorList>
    </citation>
    <scope>NUCLEOTIDE SEQUENCE [LARGE SCALE GENOMIC DNA]</scope>
    <source>
        <strain evidence="1 2">CBS 277.49</strain>
    </source>
</reference>
<dbReference type="EMBL" id="AMYB01000004">
    <property type="protein sequence ID" value="OAD03908.1"/>
    <property type="molecule type" value="Genomic_DNA"/>
</dbReference>
<proteinExistence type="predicted"/>
<gene>
    <name evidence="1" type="ORF">MUCCIDRAFT_156277</name>
</gene>
<sequence length="191" mass="22332">MIITISSFDKISSMEDLVSQTYVHFRAMETDACQQFMLIIKYPSFLLALCDLALADTDVSIVPKEHKHYRKQKHRPLRLEKLLFYVFKTLPLKPDNLENIYRHIVVVSKYCMCAFITATVRHQRNNTDRTFTAFPGDQLELLIGKKDETVLHWQNAIEKLLRDNKSTGDLLLLQKIRWSVKIVKVTLTSYL</sequence>
<comment type="caution">
    <text evidence="1">The sequence shown here is derived from an EMBL/GenBank/DDBJ whole genome shotgun (WGS) entry which is preliminary data.</text>
</comment>
<dbReference type="OrthoDB" id="2263392at2759"/>